<protein>
    <submittedName>
        <fullName evidence="1">Uncharacterized protein</fullName>
    </submittedName>
</protein>
<name>U9UMM3_RHIID</name>
<evidence type="ECO:0000313" key="1">
    <source>
        <dbReference type="EMBL" id="ESA16866.1"/>
    </source>
</evidence>
<organism evidence="1">
    <name type="scientific">Rhizophagus irregularis (strain DAOM 181602 / DAOM 197198 / MUCL 43194)</name>
    <name type="common">Arbuscular mycorrhizal fungus</name>
    <name type="synonym">Glomus intraradices</name>
    <dbReference type="NCBI Taxonomy" id="747089"/>
    <lineage>
        <taxon>Eukaryota</taxon>
        <taxon>Fungi</taxon>
        <taxon>Fungi incertae sedis</taxon>
        <taxon>Mucoromycota</taxon>
        <taxon>Glomeromycotina</taxon>
        <taxon>Glomeromycetes</taxon>
        <taxon>Glomerales</taxon>
        <taxon>Glomeraceae</taxon>
        <taxon>Rhizophagus</taxon>
    </lineage>
</organism>
<gene>
    <name evidence="1" type="ORF">GLOINDRAFT_22358</name>
</gene>
<reference evidence="1" key="1">
    <citation type="submission" date="2013-07" db="EMBL/GenBank/DDBJ databases">
        <title>The genome of an arbuscular mycorrhizal fungus provides insights into the evolution of the oldest plant symbiosis.</title>
        <authorList>
            <consortium name="DOE Joint Genome Institute"/>
            <person name="Tisserant E."/>
            <person name="Malbreil M."/>
            <person name="Kuo A."/>
            <person name="Kohler A."/>
            <person name="Symeonidi A."/>
            <person name="Balestrini R."/>
            <person name="Charron P."/>
            <person name="Duensing N."/>
            <person name="Frei-dit-Frey N."/>
            <person name="Gianinazzi-Pearson V."/>
            <person name="Gilbert B."/>
            <person name="Handa Y."/>
            <person name="Hijri M."/>
            <person name="Kaul R."/>
            <person name="Kawaguchi M."/>
            <person name="Krajinski F."/>
            <person name="Lammers P."/>
            <person name="Lapierre D."/>
            <person name="Masclaux F.G."/>
            <person name="Murat C."/>
            <person name="Morin E."/>
            <person name="Ndikumana S."/>
            <person name="Pagni M."/>
            <person name="Petitpierre D."/>
            <person name="Requena N."/>
            <person name="Rosikiewicz P."/>
            <person name="Riley R."/>
            <person name="Saito K."/>
            <person name="San Clemente H."/>
            <person name="Shapiro H."/>
            <person name="van Tuinen D."/>
            <person name="Becard G."/>
            <person name="Bonfante P."/>
            <person name="Paszkowski U."/>
            <person name="Shachar-Hill Y."/>
            <person name="Young J.P."/>
            <person name="Sanders I.R."/>
            <person name="Henrissat B."/>
            <person name="Rensing S.A."/>
            <person name="Grigoriev I.V."/>
            <person name="Corradi N."/>
            <person name="Roux C."/>
            <person name="Martin F."/>
        </authorList>
    </citation>
    <scope>NUCLEOTIDE SEQUENCE</scope>
    <source>
        <strain evidence="1">DAOM 197198</strain>
    </source>
</reference>
<dbReference type="HOGENOM" id="CLU_2905257_0_0_1"/>
<accession>U9UMM3</accession>
<sequence length="62" mass="7061">MKRSNKIKARLAKKCSSEQISAKIVSLLLLLKLFLSIFILEDFLSVDCVSDYFFCNTLGFLP</sequence>
<proteinExistence type="predicted"/>
<dbReference type="EMBL" id="KI280659">
    <property type="protein sequence ID" value="ESA16866.1"/>
    <property type="molecule type" value="Genomic_DNA"/>
</dbReference>
<dbReference type="AlphaFoldDB" id="U9UMM3"/>